<keyword evidence="3" id="KW-0233">DNA recombination</keyword>
<feature type="domain" description="Tyr recombinase" evidence="4">
    <location>
        <begin position="190"/>
        <end position="376"/>
    </location>
</feature>
<reference evidence="5" key="2">
    <citation type="journal article" date="2021" name="Mar. Drugs">
        <title>Genome Reduction and Secondary Metabolism of the Marine Sponge-Associated Cyanobacterium Leptothoe.</title>
        <authorList>
            <person name="Konstantinou D."/>
            <person name="Popin R.V."/>
            <person name="Fewer D.P."/>
            <person name="Sivonen K."/>
            <person name="Gkelis S."/>
        </authorList>
    </citation>
    <scope>NUCLEOTIDE SEQUENCE</scope>
    <source>
        <strain evidence="5">TAU-MAC 1115</strain>
    </source>
</reference>
<accession>A0A947GN11</accession>
<dbReference type="PROSITE" id="PS51898">
    <property type="entry name" value="TYR_RECOMBINASE"/>
    <property type="match status" value="1"/>
</dbReference>
<evidence type="ECO:0000313" key="5">
    <source>
        <dbReference type="EMBL" id="MBT9317997.1"/>
    </source>
</evidence>
<dbReference type="PANTHER" id="PTHR30349:SF64">
    <property type="entry name" value="PROPHAGE INTEGRASE INTD-RELATED"/>
    <property type="match status" value="1"/>
</dbReference>
<dbReference type="PANTHER" id="PTHR30349">
    <property type="entry name" value="PHAGE INTEGRASE-RELATED"/>
    <property type="match status" value="1"/>
</dbReference>
<evidence type="ECO:0000256" key="2">
    <source>
        <dbReference type="ARBA" id="ARBA00023125"/>
    </source>
</evidence>
<dbReference type="Pfam" id="PF13102">
    <property type="entry name" value="Phage_int_SAM_5"/>
    <property type="match status" value="1"/>
</dbReference>
<dbReference type="GO" id="GO:0006310">
    <property type="term" value="P:DNA recombination"/>
    <property type="evidence" value="ECO:0007669"/>
    <property type="project" value="UniProtKB-KW"/>
</dbReference>
<dbReference type="Pfam" id="PF00589">
    <property type="entry name" value="Phage_integrase"/>
    <property type="match status" value="1"/>
</dbReference>
<dbReference type="Gene3D" id="1.10.443.10">
    <property type="entry name" value="Intergrase catalytic core"/>
    <property type="match status" value="1"/>
</dbReference>
<evidence type="ECO:0000259" key="4">
    <source>
        <dbReference type="PROSITE" id="PS51898"/>
    </source>
</evidence>
<dbReference type="RefSeq" id="WP_215611058.1">
    <property type="nucleotide sequence ID" value="NZ_JADOES010000071.1"/>
</dbReference>
<dbReference type="Gene3D" id="1.10.150.130">
    <property type="match status" value="1"/>
</dbReference>
<protein>
    <submittedName>
        <fullName evidence="5">Tyrosine-type recombinase/integrase</fullName>
    </submittedName>
</protein>
<sequence>MPQTTRKKSPKGTVSIEEYQGRLRLRWRHLGKRYALSIGLPDSKVNRQVAQQKATIIELDIASGNFDLTLKKYKPHTQNSEGLSVVGLFELFMEYKAKRLLPRSLDKYDATLKYLERYFDNRDAAAIDEKAAEQFMEWLTKQKLSPMVCRERLTLIRAAWDWGIADDHLEAGQSNPWVDMVLRVRVEPKQMPKPFTREEMTAIVEGFKKSRYYSYYTDYVEFLFGTGCRTAEAVGLRWKHLTDDCSSIWIGESLTRGVRKATKTNRARTISLSEKLKQMLLRRRPEKPEPDGLVFRSAKGGAIDDHNFRNRAWTSVLGESGVDYRKPYNTRHTFISHALDMGMNPVEVAQLTGHDVQTLYENYAGSVNSRPRLPEF</sequence>
<dbReference type="Pfam" id="PF12167">
    <property type="entry name" value="Arm-DNA-bind_2"/>
    <property type="match status" value="1"/>
</dbReference>
<dbReference type="InterPro" id="IPR013762">
    <property type="entry name" value="Integrase-like_cat_sf"/>
</dbReference>
<dbReference type="InterPro" id="IPR002104">
    <property type="entry name" value="Integrase_catalytic"/>
</dbReference>
<dbReference type="InterPro" id="IPR010998">
    <property type="entry name" value="Integrase_recombinase_N"/>
</dbReference>
<evidence type="ECO:0000313" key="6">
    <source>
        <dbReference type="Proteomes" id="UP000717364"/>
    </source>
</evidence>
<proteinExistence type="inferred from homology"/>
<dbReference type="SUPFAM" id="SSF56349">
    <property type="entry name" value="DNA breaking-rejoining enzymes"/>
    <property type="match status" value="1"/>
</dbReference>
<evidence type="ECO:0000256" key="1">
    <source>
        <dbReference type="ARBA" id="ARBA00008857"/>
    </source>
</evidence>
<dbReference type="InterPro" id="IPR022000">
    <property type="entry name" value="Min27-like_integrase_DNA_bind"/>
</dbReference>
<dbReference type="AlphaFoldDB" id="A0A947GN11"/>
<dbReference type="InterPro" id="IPR050090">
    <property type="entry name" value="Tyrosine_recombinase_XerCD"/>
</dbReference>
<dbReference type="GO" id="GO:0003677">
    <property type="term" value="F:DNA binding"/>
    <property type="evidence" value="ECO:0007669"/>
    <property type="project" value="UniProtKB-KW"/>
</dbReference>
<comment type="similarity">
    <text evidence="1">Belongs to the 'phage' integrase family.</text>
</comment>
<name>A0A947GN11_9CYAN</name>
<dbReference type="CDD" id="cd01189">
    <property type="entry name" value="INT_ICEBs1_C_like"/>
    <property type="match status" value="1"/>
</dbReference>
<dbReference type="GO" id="GO:0015074">
    <property type="term" value="P:DNA integration"/>
    <property type="evidence" value="ECO:0007669"/>
    <property type="project" value="InterPro"/>
</dbReference>
<dbReference type="InterPro" id="IPR011010">
    <property type="entry name" value="DNA_brk_join_enz"/>
</dbReference>
<keyword evidence="6" id="KW-1185">Reference proteome</keyword>
<keyword evidence="2" id="KW-0238">DNA-binding</keyword>
<organism evidence="5 6">
    <name type="scientific">Leptothoe spongobia TAU-MAC 1115</name>
    <dbReference type="NCBI Taxonomy" id="1967444"/>
    <lineage>
        <taxon>Bacteria</taxon>
        <taxon>Bacillati</taxon>
        <taxon>Cyanobacteriota</taxon>
        <taxon>Cyanophyceae</taxon>
        <taxon>Nodosilineales</taxon>
        <taxon>Cymatolegaceae</taxon>
        <taxon>Leptothoe</taxon>
        <taxon>Leptothoe spongobia</taxon>
    </lineage>
</organism>
<gene>
    <name evidence="5" type="ORF">IXB50_21515</name>
</gene>
<reference evidence="5" key="1">
    <citation type="submission" date="2020-11" db="EMBL/GenBank/DDBJ databases">
        <authorList>
            <person name="Konstantinou D."/>
            <person name="Gkelis S."/>
            <person name="Popin R."/>
            <person name="Fewer D."/>
            <person name="Sivonen K."/>
        </authorList>
    </citation>
    <scope>NUCLEOTIDE SEQUENCE</scope>
    <source>
        <strain evidence="5">TAU-MAC 1115</strain>
    </source>
</reference>
<dbReference type="InterPro" id="IPR025269">
    <property type="entry name" value="SAM-like_dom"/>
</dbReference>
<evidence type="ECO:0000256" key="3">
    <source>
        <dbReference type="ARBA" id="ARBA00023172"/>
    </source>
</evidence>
<dbReference type="Proteomes" id="UP000717364">
    <property type="component" value="Unassembled WGS sequence"/>
</dbReference>
<dbReference type="EMBL" id="JADOES010000071">
    <property type="protein sequence ID" value="MBT9317997.1"/>
    <property type="molecule type" value="Genomic_DNA"/>
</dbReference>
<comment type="caution">
    <text evidence="5">The sequence shown here is derived from an EMBL/GenBank/DDBJ whole genome shotgun (WGS) entry which is preliminary data.</text>
</comment>